<comment type="similarity">
    <text evidence="1">Belongs to the glycosyl hydrolase 73 family.</text>
</comment>
<proteinExistence type="inferred from homology"/>
<evidence type="ECO:0000256" key="1">
    <source>
        <dbReference type="ARBA" id="ARBA00010266"/>
    </source>
</evidence>
<accession>A0A0R1JK08</accession>
<dbReference type="PANTHER" id="PTHR33308:SF10">
    <property type="entry name" value="EXO-GLUCOSAMINIDASE LYTG"/>
    <property type="match status" value="1"/>
</dbReference>
<dbReference type="Pfam" id="PF01832">
    <property type="entry name" value="Glucosaminidase"/>
    <property type="match status" value="1"/>
</dbReference>
<name>A0A0R1JK08_9LACO</name>
<reference evidence="4 5" key="1">
    <citation type="journal article" date="2015" name="Genome Announc.">
        <title>Expanding the biotechnology potential of lactobacilli through comparative genomics of 213 strains and associated genera.</title>
        <authorList>
            <person name="Sun Z."/>
            <person name="Harris H.M."/>
            <person name="McCann A."/>
            <person name="Guo C."/>
            <person name="Argimon S."/>
            <person name="Zhang W."/>
            <person name="Yang X."/>
            <person name="Jeffery I.B."/>
            <person name="Cooney J.C."/>
            <person name="Kagawa T.F."/>
            <person name="Liu W."/>
            <person name="Song Y."/>
            <person name="Salvetti E."/>
            <person name="Wrobel A."/>
            <person name="Rasinkangas P."/>
            <person name="Parkhill J."/>
            <person name="Rea M.C."/>
            <person name="O'Sullivan O."/>
            <person name="Ritari J."/>
            <person name="Douillard F.P."/>
            <person name="Paul Ross R."/>
            <person name="Yang R."/>
            <person name="Briner A.E."/>
            <person name="Felis G.E."/>
            <person name="de Vos W.M."/>
            <person name="Barrangou R."/>
            <person name="Klaenhammer T.R."/>
            <person name="Caufield P.W."/>
            <person name="Cui Y."/>
            <person name="Zhang H."/>
            <person name="O'Toole P.W."/>
        </authorList>
    </citation>
    <scope>NUCLEOTIDE SEQUENCE [LARGE SCALE GENOMIC DNA]</scope>
    <source>
        <strain evidence="4 5">JCM 17158</strain>
    </source>
</reference>
<dbReference type="Gene3D" id="4.10.80.30">
    <property type="entry name" value="DNA polymerase, domain 6"/>
    <property type="match status" value="1"/>
</dbReference>
<keyword evidence="5" id="KW-1185">Reference proteome</keyword>
<dbReference type="PANTHER" id="PTHR33308">
    <property type="entry name" value="PEPTIDOGLYCAN HYDROLASE FLGJ"/>
    <property type="match status" value="1"/>
</dbReference>
<dbReference type="EMBL" id="AZDJ01000026">
    <property type="protein sequence ID" value="KRK71701.1"/>
    <property type="molecule type" value="Genomic_DNA"/>
</dbReference>
<dbReference type="AlphaFoldDB" id="A0A0R1JK08"/>
<sequence length="199" mass="22339">MPGLVWLILLVLAGSVLVVGNQVYRQRQAMIQQRQAVAASRAKVAAAKRAFIERLAPYAETLQQQYNILPSVTLAQAILESDWGQSELASKYHNLFGVKGTAQQQTAIMSTKEFQHGKWVTVRARFRVYPSDQAAMRDHALLFVNGTSWNRRQYAAVVAAQDYRTAARALQQAGYATDPEYASKLVSVIQQYKLTQYDE</sequence>
<dbReference type="Gene3D" id="1.10.530.10">
    <property type="match status" value="1"/>
</dbReference>
<dbReference type="PATRIC" id="fig|1291734.4.peg.1995"/>
<evidence type="ECO:0000313" key="5">
    <source>
        <dbReference type="Proteomes" id="UP000051804"/>
    </source>
</evidence>
<feature type="domain" description="Mannosyl-glycoprotein endo-beta-N-acetylglucosamidase-like" evidence="3">
    <location>
        <begin position="41"/>
        <end position="198"/>
    </location>
</feature>
<evidence type="ECO:0000259" key="3">
    <source>
        <dbReference type="SMART" id="SM00047"/>
    </source>
</evidence>
<dbReference type="GO" id="GO:0004040">
    <property type="term" value="F:amidase activity"/>
    <property type="evidence" value="ECO:0007669"/>
    <property type="project" value="InterPro"/>
</dbReference>
<comment type="caution">
    <text evidence="4">The sequence shown here is derived from an EMBL/GenBank/DDBJ whole genome shotgun (WGS) entry which is preliminary data.</text>
</comment>
<dbReference type="SMART" id="SM00047">
    <property type="entry name" value="LYZ2"/>
    <property type="match status" value="1"/>
</dbReference>
<keyword evidence="2" id="KW-0378">Hydrolase</keyword>
<dbReference type="Proteomes" id="UP000051804">
    <property type="component" value="Unassembled WGS sequence"/>
</dbReference>
<evidence type="ECO:0000256" key="2">
    <source>
        <dbReference type="ARBA" id="ARBA00022801"/>
    </source>
</evidence>
<protein>
    <submittedName>
        <fullName evidence="4">N-acetylmuramidase</fullName>
    </submittedName>
</protein>
<gene>
    <name evidence="4" type="ORF">FD02_GL001943</name>
</gene>
<evidence type="ECO:0000313" key="4">
    <source>
        <dbReference type="EMBL" id="KRK71701.1"/>
    </source>
</evidence>
<dbReference type="InterPro" id="IPR051056">
    <property type="entry name" value="Glycosyl_Hydrolase_73"/>
</dbReference>
<dbReference type="STRING" id="1291734.FD02_GL001943"/>
<dbReference type="InterPro" id="IPR002901">
    <property type="entry name" value="MGlyc_endo_b_GlcNAc-like_dom"/>
</dbReference>
<dbReference type="PRINTS" id="PR01002">
    <property type="entry name" value="FLGFLGJ"/>
</dbReference>
<organism evidence="4 5">
    <name type="scientific">Lacticaseibacillus nasuensis JCM 17158</name>
    <dbReference type="NCBI Taxonomy" id="1291734"/>
    <lineage>
        <taxon>Bacteria</taxon>
        <taxon>Bacillati</taxon>
        <taxon>Bacillota</taxon>
        <taxon>Bacilli</taxon>
        <taxon>Lactobacillales</taxon>
        <taxon>Lactobacillaceae</taxon>
        <taxon>Lacticaseibacillus</taxon>
    </lineage>
</organism>